<dbReference type="AlphaFoldDB" id="A0AAV0ETI6"/>
<accession>A0AAV0ETI6</accession>
<comment type="caution">
    <text evidence="2">The sequence shown here is derived from an EMBL/GenBank/DDBJ whole genome shotgun (WGS) entry which is preliminary data.</text>
</comment>
<evidence type="ECO:0000313" key="4">
    <source>
        <dbReference type="Proteomes" id="UP001152523"/>
    </source>
</evidence>
<keyword evidence="4" id="KW-1185">Reference proteome</keyword>
<evidence type="ECO:0000313" key="3">
    <source>
        <dbReference type="EMBL" id="CAH9129626.1"/>
    </source>
</evidence>
<organism evidence="2 4">
    <name type="scientific">Cuscuta epithymum</name>
    <dbReference type="NCBI Taxonomy" id="186058"/>
    <lineage>
        <taxon>Eukaryota</taxon>
        <taxon>Viridiplantae</taxon>
        <taxon>Streptophyta</taxon>
        <taxon>Embryophyta</taxon>
        <taxon>Tracheophyta</taxon>
        <taxon>Spermatophyta</taxon>
        <taxon>Magnoliopsida</taxon>
        <taxon>eudicotyledons</taxon>
        <taxon>Gunneridae</taxon>
        <taxon>Pentapetalae</taxon>
        <taxon>asterids</taxon>
        <taxon>lamiids</taxon>
        <taxon>Solanales</taxon>
        <taxon>Convolvulaceae</taxon>
        <taxon>Cuscuteae</taxon>
        <taxon>Cuscuta</taxon>
        <taxon>Cuscuta subgen. Cuscuta</taxon>
    </lineage>
</organism>
<dbReference type="EMBL" id="CAMAPF010000942">
    <property type="protein sequence ID" value="CAH9126499.1"/>
    <property type="molecule type" value="Genomic_DNA"/>
</dbReference>
<feature type="compositionally biased region" description="Polar residues" evidence="1">
    <location>
        <begin position="1"/>
        <end position="15"/>
    </location>
</feature>
<reference evidence="2" key="1">
    <citation type="submission" date="2022-07" db="EMBL/GenBank/DDBJ databases">
        <authorList>
            <person name="Macas J."/>
            <person name="Novak P."/>
            <person name="Neumann P."/>
        </authorList>
    </citation>
    <scope>NUCLEOTIDE SEQUENCE</scope>
</reference>
<proteinExistence type="predicted"/>
<dbReference type="Proteomes" id="UP001152523">
    <property type="component" value="Unassembled WGS sequence"/>
</dbReference>
<name>A0AAV0ETI6_9ASTE</name>
<feature type="region of interest" description="Disordered" evidence="1">
    <location>
        <begin position="1"/>
        <end position="37"/>
    </location>
</feature>
<evidence type="ECO:0000313" key="2">
    <source>
        <dbReference type="EMBL" id="CAH9126499.1"/>
    </source>
</evidence>
<dbReference type="EMBL" id="CAMAPF010000956">
    <property type="protein sequence ID" value="CAH9129626.1"/>
    <property type="molecule type" value="Genomic_DNA"/>
</dbReference>
<protein>
    <submittedName>
        <fullName evidence="2">Uncharacterized protein</fullName>
    </submittedName>
</protein>
<sequence length="142" mass="15494">MTATHPSSNRRPTTSSDRHPVTSGGRRRRKSDQRHSRLAPSACWLLAYPAPSHPATVVRPCPIPASTSLDPAPKRRSTPNPPDSATSHDEDMTPIRSTSNTHDPSTPVSAIATIFEPPPTPNWKPWIPMRTKLGAPDLNICL</sequence>
<gene>
    <name evidence="2" type="ORF">CEPIT_LOCUS27579</name>
    <name evidence="3" type="ORF">CEPIT_LOCUS29997</name>
</gene>
<evidence type="ECO:0000256" key="1">
    <source>
        <dbReference type="SAM" id="MobiDB-lite"/>
    </source>
</evidence>
<feature type="region of interest" description="Disordered" evidence="1">
    <location>
        <begin position="55"/>
        <end position="111"/>
    </location>
</feature>
<feature type="compositionally biased region" description="Polar residues" evidence="1">
    <location>
        <begin position="95"/>
        <end position="108"/>
    </location>
</feature>